<evidence type="ECO:0000259" key="1">
    <source>
        <dbReference type="Pfam" id="PF00144"/>
    </source>
</evidence>
<comment type="caution">
    <text evidence="2">The sequence shown here is derived from an EMBL/GenBank/DDBJ whole genome shotgun (WGS) entry which is preliminary data.</text>
</comment>
<evidence type="ECO:0000313" key="3">
    <source>
        <dbReference type="Proteomes" id="UP000031327"/>
    </source>
</evidence>
<dbReference type="PANTHER" id="PTHR43319:SF3">
    <property type="entry name" value="BETA-LACTAMASE-RELATED DOMAIN-CONTAINING PROTEIN"/>
    <property type="match status" value="1"/>
</dbReference>
<gene>
    <name evidence="2" type="ORF">JF50_18310</name>
</gene>
<dbReference type="SUPFAM" id="SSF56601">
    <property type="entry name" value="beta-lactamase/transpeptidase-like"/>
    <property type="match status" value="1"/>
</dbReference>
<dbReference type="Pfam" id="PF00144">
    <property type="entry name" value="Beta-lactamase"/>
    <property type="match status" value="1"/>
</dbReference>
<organism evidence="2 3">
    <name type="scientific">Pseudoalteromonas luteoviolacea</name>
    <dbReference type="NCBI Taxonomy" id="43657"/>
    <lineage>
        <taxon>Bacteria</taxon>
        <taxon>Pseudomonadati</taxon>
        <taxon>Pseudomonadota</taxon>
        <taxon>Gammaproteobacteria</taxon>
        <taxon>Alteromonadales</taxon>
        <taxon>Pseudoalteromonadaceae</taxon>
        <taxon>Pseudoalteromonas</taxon>
    </lineage>
</organism>
<dbReference type="Gene3D" id="3.40.710.10">
    <property type="entry name" value="DD-peptidase/beta-lactamase superfamily"/>
    <property type="match status" value="1"/>
</dbReference>
<accession>A0A0C1QME2</accession>
<evidence type="ECO:0000313" key="2">
    <source>
        <dbReference type="EMBL" id="KID56222.1"/>
    </source>
</evidence>
<dbReference type="EMBL" id="JWIC01000007">
    <property type="protein sequence ID" value="KID56222.1"/>
    <property type="molecule type" value="Genomic_DNA"/>
</dbReference>
<name>A0A0C1QME2_9GAMM</name>
<dbReference type="Proteomes" id="UP000031327">
    <property type="component" value="Unassembled WGS sequence"/>
</dbReference>
<dbReference type="InterPro" id="IPR001466">
    <property type="entry name" value="Beta-lactam-related"/>
</dbReference>
<reference evidence="2 3" key="1">
    <citation type="submission" date="2014-12" db="EMBL/GenBank/DDBJ databases">
        <title>Draft Genome Sequence of Pseudoalteromonas luteoviolacea HI1.</title>
        <authorList>
            <person name="Asahina A.Y."/>
            <person name="Hadfield M.G."/>
        </authorList>
    </citation>
    <scope>NUCLEOTIDE SEQUENCE [LARGE SCALE GENOMIC DNA]</scope>
    <source>
        <strain evidence="2 3">HI1</strain>
    </source>
</reference>
<dbReference type="PANTHER" id="PTHR43319">
    <property type="entry name" value="BETA-LACTAMASE-RELATED"/>
    <property type="match status" value="1"/>
</dbReference>
<protein>
    <recommendedName>
        <fullName evidence="1">Beta-lactamase-related domain-containing protein</fullName>
    </recommendedName>
</protein>
<proteinExistence type="predicted"/>
<dbReference type="InterPro" id="IPR012338">
    <property type="entry name" value="Beta-lactam/transpept-like"/>
</dbReference>
<dbReference type="InterPro" id="IPR052907">
    <property type="entry name" value="Beta-lactamase/esterase"/>
</dbReference>
<sequence>MNNFTSVNNHDDSQTPQIKGTVLNRFKPLKDAFVHNFTRHHETGAAICVYHNEQLVVNLYGNNKHASPWQANHRVSVMSCSKAMLAICIHKLAANRQIELDAPICRYWPEFAKHNKAHITIASVLNHSAGLPCHSTGKPHDIFDWQTSISNLESAKPIFLAGQKLVYHALTYGHILGEVLRRVDGRMPSTYFEQEIAQPLEIDCALKRQENYPHRDIKPSSAFSRFGLKIMSRYLPYIPYWKYQYFRPCSEHYHPNSSAWHTSEIPAVSGYASALGLAKMYAFLANGGTLTGKTLLPPSQVKTMTQLSFAGQELATQKQWRMGKGMMLNSPNFCPMGPNLETFGHMGMGGSIGFADPKSQLAFAYVTESFHTPNKYDKSFCGKRQQNLIKGLYKSLL</sequence>
<dbReference type="AlphaFoldDB" id="A0A0C1QME2"/>
<feature type="domain" description="Beta-lactamase-related" evidence="1">
    <location>
        <begin position="38"/>
        <end position="373"/>
    </location>
</feature>